<sequence>MTHEHWEGFRELRELVSNGTIRISVSDKGGEFVVIPQSLDREITELHLQDESVYRRATEKDFVAQCRRLNDAWVHMGKSSGIDERFVSCLKLDNAKCPVFYSLLKTHKISACDMKSMSASTFKIRPIISCVGGPTDRISWFLTKIVSQLLPKVPSHLTNTCQFLDHLRKTKFDQNCVMESFDVVSLYTNVQNSAALQAVSEMLQMHAPTIEMYGLSVARTVVLIKECLNCNVFKWSGQYFSQIRGLAMGQRLAPILAVCFMSRIEEPVLARLPLMYCRYIDDCCIVTSTQSEMDECFNILNQQSQYIKLTRETPNDGWLAYLNTQIHLSNGLIKVKWYRKASAKNIIIHAESAHPTAVKRAVVRNMFKTANQVCTGEAERQESLRLARHIANSNGYTTPQRPRKRPVTNSNISNANKLPLCLPFVSDEAAAELRRCLVRAQLQNDVILVNIPNDNIKKQLVRNRLYDRQCTTANCVVCPYGNNGDCSQTGVIYEVKCLTCNALYIGETGRVLSVRIKEHLASKRHGSLVSALGKHRHDEHDGADFDVMCTILAYEPEISARKLLEAFWISVRNPKMNNRNECLAITNDFLPFMPLCEL</sequence>
<reference evidence="3" key="1">
    <citation type="journal article" date="2015" name="Nat. Genet.">
        <title>The genome and transcriptome of the zoonotic hookworm Ancylostoma ceylanicum identify infection-specific gene families.</title>
        <authorList>
            <person name="Schwarz E.M."/>
            <person name="Hu Y."/>
            <person name="Antoshechkin I."/>
            <person name="Miller M.M."/>
            <person name="Sternberg P.W."/>
            <person name="Aroian R.V."/>
        </authorList>
    </citation>
    <scope>NUCLEOTIDE SEQUENCE</scope>
    <source>
        <strain evidence="3">HY135</strain>
    </source>
</reference>
<dbReference type="AlphaFoldDB" id="A0A016SLY9"/>
<accession>A0A016SLY9</accession>
<evidence type="ECO:0000313" key="2">
    <source>
        <dbReference type="EMBL" id="EYB91339.1"/>
    </source>
</evidence>
<dbReference type="EMBL" id="JARK01001543">
    <property type="protein sequence ID" value="EYB91339.1"/>
    <property type="molecule type" value="Genomic_DNA"/>
</dbReference>
<organism evidence="2 3">
    <name type="scientific">Ancylostoma ceylanicum</name>
    <dbReference type="NCBI Taxonomy" id="53326"/>
    <lineage>
        <taxon>Eukaryota</taxon>
        <taxon>Metazoa</taxon>
        <taxon>Ecdysozoa</taxon>
        <taxon>Nematoda</taxon>
        <taxon>Chromadorea</taxon>
        <taxon>Rhabditida</taxon>
        <taxon>Rhabditina</taxon>
        <taxon>Rhabditomorpha</taxon>
        <taxon>Strongyloidea</taxon>
        <taxon>Ancylostomatidae</taxon>
        <taxon>Ancylostomatinae</taxon>
        <taxon>Ancylostoma</taxon>
    </lineage>
</organism>
<evidence type="ECO:0000313" key="3">
    <source>
        <dbReference type="Proteomes" id="UP000024635"/>
    </source>
</evidence>
<gene>
    <name evidence="2" type="primary">Acey_s0207.g2038</name>
    <name evidence="2" type="ORF">Y032_0207g2038</name>
</gene>
<dbReference type="PANTHER" id="PTHR21301:SF10">
    <property type="entry name" value="REVERSE TRANSCRIPTASE DOMAIN-CONTAINING PROTEIN"/>
    <property type="match status" value="1"/>
</dbReference>
<dbReference type="Pfam" id="PF01541">
    <property type="entry name" value="GIY-YIG"/>
    <property type="match status" value="1"/>
</dbReference>
<dbReference type="InterPro" id="IPR000305">
    <property type="entry name" value="GIY-YIG_endonuc"/>
</dbReference>
<dbReference type="Pfam" id="PF00078">
    <property type="entry name" value="RVT_1"/>
    <property type="match status" value="1"/>
</dbReference>
<dbReference type="OrthoDB" id="10060112at2759"/>
<dbReference type="PROSITE" id="PS50164">
    <property type="entry name" value="GIY_YIG"/>
    <property type="match status" value="1"/>
</dbReference>
<keyword evidence="3" id="KW-1185">Reference proteome</keyword>
<evidence type="ECO:0000259" key="1">
    <source>
        <dbReference type="PROSITE" id="PS50164"/>
    </source>
</evidence>
<comment type="caution">
    <text evidence="2">The sequence shown here is derived from an EMBL/GenBank/DDBJ whole genome shotgun (WGS) entry which is preliminary data.</text>
</comment>
<dbReference type="Proteomes" id="UP000024635">
    <property type="component" value="Unassembled WGS sequence"/>
</dbReference>
<feature type="domain" description="GIY-YIG" evidence="1">
    <location>
        <begin position="488"/>
        <end position="578"/>
    </location>
</feature>
<dbReference type="InterPro" id="IPR058912">
    <property type="entry name" value="HTH_animal"/>
</dbReference>
<dbReference type="PANTHER" id="PTHR21301">
    <property type="entry name" value="REVERSE TRANSCRIPTASE"/>
    <property type="match status" value="1"/>
</dbReference>
<dbReference type="InterPro" id="IPR000477">
    <property type="entry name" value="RT_dom"/>
</dbReference>
<name>A0A016SLY9_9BILA</name>
<proteinExistence type="predicted"/>
<protein>
    <recommendedName>
        <fullName evidence="1">GIY-YIG domain-containing protein</fullName>
    </recommendedName>
</protein>
<dbReference type="STRING" id="53326.A0A016SLY9"/>
<dbReference type="Pfam" id="PF26215">
    <property type="entry name" value="HTH_animal"/>
    <property type="match status" value="1"/>
</dbReference>